<evidence type="ECO:0000313" key="3">
    <source>
        <dbReference type="Proteomes" id="UP000309033"/>
    </source>
</evidence>
<evidence type="ECO:0008006" key="4">
    <source>
        <dbReference type="Google" id="ProtNLM"/>
    </source>
</evidence>
<accession>A0A5R8YL68</accession>
<feature type="compositionally biased region" description="Polar residues" evidence="1">
    <location>
        <begin position="103"/>
        <end position="113"/>
    </location>
</feature>
<feature type="compositionally biased region" description="Low complexity" evidence="1">
    <location>
        <begin position="215"/>
        <end position="228"/>
    </location>
</feature>
<name>A0A5R8YL68_9ACTN</name>
<sequence length="228" mass="22956">MTSPEFRRNAEEKPPSPRGKRPRLLLGVAAALTIATGAGLAAAYAPGDHAPSRAVPAGQAGQVEHAKQERPGPIQFGAGRLGLAELAWLRQGQPRPGRPGQDDYQTFTSQTGAVDSVRSDSISVGGRAYAVDESTRIVSDYKGLQGIQQGDQVWVIGTPGDNPRAVLIADASRPPLPGHGGGGPAAPSPPGAPGAPGAPGEAPGQSPGGSPPATPTESESPATVQPTG</sequence>
<dbReference type="EMBL" id="VANP01000014">
    <property type="protein sequence ID" value="TLP53983.1"/>
    <property type="molecule type" value="Genomic_DNA"/>
</dbReference>
<dbReference type="OrthoDB" id="3543854at2"/>
<dbReference type="AlphaFoldDB" id="A0A5R8YL68"/>
<feature type="region of interest" description="Disordered" evidence="1">
    <location>
        <begin position="90"/>
        <end position="114"/>
    </location>
</feature>
<protein>
    <recommendedName>
        <fullName evidence="4">DUF5666 domain-containing protein</fullName>
    </recommendedName>
</protein>
<gene>
    <name evidence="2" type="ORF">FED44_28445</name>
</gene>
<feature type="compositionally biased region" description="Basic and acidic residues" evidence="1">
    <location>
        <begin position="1"/>
        <end position="15"/>
    </location>
</feature>
<feature type="region of interest" description="Disordered" evidence="1">
    <location>
        <begin position="158"/>
        <end position="228"/>
    </location>
</feature>
<feature type="compositionally biased region" description="Low complexity" evidence="1">
    <location>
        <begin position="90"/>
        <end position="99"/>
    </location>
</feature>
<dbReference type="Proteomes" id="UP000309033">
    <property type="component" value="Unassembled WGS sequence"/>
</dbReference>
<feature type="region of interest" description="Disordered" evidence="1">
    <location>
        <begin position="1"/>
        <end position="22"/>
    </location>
</feature>
<comment type="caution">
    <text evidence="2">The sequence shown here is derived from an EMBL/GenBank/DDBJ whole genome shotgun (WGS) entry which is preliminary data.</text>
</comment>
<organism evidence="2 3">
    <name type="scientific">Microbispora triticiradicis</name>
    <dbReference type="NCBI Taxonomy" id="2200763"/>
    <lineage>
        <taxon>Bacteria</taxon>
        <taxon>Bacillati</taxon>
        <taxon>Actinomycetota</taxon>
        <taxon>Actinomycetes</taxon>
        <taxon>Streptosporangiales</taxon>
        <taxon>Streptosporangiaceae</taxon>
        <taxon>Microbispora</taxon>
    </lineage>
</organism>
<reference evidence="2" key="1">
    <citation type="submission" date="2019-05" db="EMBL/GenBank/DDBJ databases">
        <title>Isolation, diversity and antifungal activity of Actinobacteria from wheat.</title>
        <authorList>
            <person name="Yu B."/>
        </authorList>
    </citation>
    <scope>NUCLEOTIDE SEQUENCE [LARGE SCALE GENOMIC DNA]</scope>
    <source>
        <strain evidence="2">NEAU-HEGS1-5</strain>
    </source>
</reference>
<evidence type="ECO:0000256" key="1">
    <source>
        <dbReference type="SAM" id="MobiDB-lite"/>
    </source>
</evidence>
<proteinExistence type="predicted"/>
<feature type="region of interest" description="Disordered" evidence="1">
    <location>
        <begin position="44"/>
        <end position="76"/>
    </location>
</feature>
<keyword evidence="3" id="KW-1185">Reference proteome</keyword>
<evidence type="ECO:0000313" key="2">
    <source>
        <dbReference type="EMBL" id="TLP53983.1"/>
    </source>
</evidence>